<evidence type="ECO:0000256" key="5">
    <source>
        <dbReference type="ARBA" id="ARBA00022832"/>
    </source>
</evidence>
<organism evidence="10 11">
    <name type="scientific">Pendulispora rubella</name>
    <dbReference type="NCBI Taxonomy" id="2741070"/>
    <lineage>
        <taxon>Bacteria</taxon>
        <taxon>Pseudomonadati</taxon>
        <taxon>Myxococcota</taxon>
        <taxon>Myxococcia</taxon>
        <taxon>Myxococcales</taxon>
        <taxon>Sorangiineae</taxon>
        <taxon>Pendulisporaceae</taxon>
        <taxon>Pendulispora</taxon>
    </lineage>
</organism>
<dbReference type="Gene3D" id="3.40.50.12780">
    <property type="entry name" value="N-terminal domain of ligase-like"/>
    <property type="match status" value="1"/>
</dbReference>
<keyword evidence="11" id="KW-1185">Reference proteome</keyword>
<evidence type="ECO:0000259" key="8">
    <source>
        <dbReference type="Pfam" id="PF00550"/>
    </source>
</evidence>
<dbReference type="CDD" id="cd05931">
    <property type="entry name" value="FAAL"/>
    <property type="match status" value="1"/>
</dbReference>
<dbReference type="PANTHER" id="PTHR22754:SF32">
    <property type="entry name" value="DISCO-INTERACTING PROTEIN 2"/>
    <property type="match status" value="1"/>
</dbReference>
<name>A0ABZ2KSP5_9BACT</name>
<evidence type="ECO:0000256" key="6">
    <source>
        <dbReference type="ARBA" id="ARBA00023098"/>
    </source>
</evidence>
<evidence type="ECO:0000256" key="1">
    <source>
        <dbReference type="ARBA" id="ARBA00006432"/>
    </source>
</evidence>
<dbReference type="InterPro" id="IPR020845">
    <property type="entry name" value="AMP-binding_CS"/>
</dbReference>
<keyword evidence="5" id="KW-0276">Fatty acid metabolism</keyword>
<dbReference type="InterPro" id="IPR045851">
    <property type="entry name" value="AMP-bd_C_sf"/>
</dbReference>
<accession>A0ABZ2KSP5</accession>
<evidence type="ECO:0000256" key="3">
    <source>
        <dbReference type="ARBA" id="ARBA00022553"/>
    </source>
</evidence>
<dbReference type="InterPro" id="IPR025110">
    <property type="entry name" value="AMP-bd_C"/>
</dbReference>
<protein>
    <submittedName>
        <fullName evidence="10">AMP-binding protein</fullName>
    </submittedName>
</protein>
<evidence type="ECO:0000259" key="7">
    <source>
        <dbReference type="Pfam" id="PF00501"/>
    </source>
</evidence>
<evidence type="ECO:0000259" key="9">
    <source>
        <dbReference type="Pfam" id="PF23024"/>
    </source>
</evidence>
<dbReference type="Gene3D" id="1.10.1200.10">
    <property type="entry name" value="ACP-like"/>
    <property type="match status" value="1"/>
</dbReference>
<sequence length="715" mass="78578">MSPNIDLELMMTDDDRTLGAILQWRARQQPDDTAYIYLKGGELDEIGVTYGELDRQARTVAAALQGTCRPGDRAILLYPPGLEFIAAFFGCLYAGVIAVPAYPPKANRNLSRLRDIVGDCQAVVALSTRQIGNSIQGHWSELHWIATDTLDGATAASWQNPSIAKNAIAFLQYTSGSTGTPRGVMVSHRNLVHNSECIRERWGHSPSSVGICWVPQFHDLGLIIGILQPLYVGYKAVLMSPTAFVQKPFRWLQAISRYRGTTTCGPNFSFDLCVSKVTPEQRATLDLSSLDTVMNGAEPVLTETLQNFAEAFGPCGFDIRAFRGGYGLAEGTVFVTTSHRLPKGPNVKSLSKAALEQHLVVRAAGATEHDTQDVVGCGPAAGDQELAVVHPDLHTRCKPDQIGEIWVKGESVGQGYWQRPEESAQTFGAFLDDTREGPFLRTGDLGFLHEGELYVTGRTKDLIIVRGRNHYPQDIERTVETVHPALRLNCTAAFSVREQGEERVVVVQELKRDHAGVDLEPLAADIFRAVAEEHELSLHALLLIADGNISKTSSGKIQRSTCRQRYEEGSFQVLQQTTFAVATKRHRVDRAAFLERFQRLDAEECRAQVELYLIQTLRSIRQGFFYIDVHQPLVKMGLDSLGVAEVRSALEDDLGLAFPIPTLMDMSLRDLSEEILRAASTASTDAVRKTAGGLSDAEVTSLLDDMLSLEGSGRA</sequence>
<evidence type="ECO:0000256" key="2">
    <source>
        <dbReference type="ARBA" id="ARBA00022450"/>
    </source>
</evidence>
<dbReference type="Pfam" id="PF23024">
    <property type="entry name" value="AMP-dom_DIP2-like"/>
    <property type="match status" value="1"/>
</dbReference>
<keyword evidence="4" id="KW-0436">Ligase</keyword>
<evidence type="ECO:0000256" key="4">
    <source>
        <dbReference type="ARBA" id="ARBA00022598"/>
    </source>
</evidence>
<dbReference type="PROSITE" id="PS00012">
    <property type="entry name" value="PHOSPHOPANTETHEINE"/>
    <property type="match status" value="1"/>
</dbReference>
<feature type="domain" description="AMP-dependent synthetase/ligase" evidence="7">
    <location>
        <begin position="22"/>
        <end position="417"/>
    </location>
</feature>
<keyword evidence="6" id="KW-0443">Lipid metabolism</keyword>
<dbReference type="PANTHER" id="PTHR22754">
    <property type="entry name" value="DISCO-INTERACTING PROTEIN 2 DIP2 -RELATED"/>
    <property type="match status" value="1"/>
</dbReference>
<proteinExistence type="inferred from homology"/>
<dbReference type="InterPro" id="IPR009081">
    <property type="entry name" value="PP-bd_ACP"/>
</dbReference>
<dbReference type="InterPro" id="IPR042099">
    <property type="entry name" value="ANL_N_sf"/>
</dbReference>
<dbReference type="RefSeq" id="WP_394831334.1">
    <property type="nucleotide sequence ID" value="NZ_CP089929.1"/>
</dbReference>
<dbReference type="Pfam" id="PF00501">
    <property type="entry name" value="AMP-binding"/>
    <property type="match status" value="1"/>
</dbReference>
<keyword evidence="2" id="KW-0596">Phosphopantetheine</keyword>
<dbReference type="InterPro" id="IPR000873">
    <property type="entry name" value="AMP-dep_synth/lig_dom"/>
</dbReference>
<dbReference type="InterPro" id="IPR006162">
    <property type="entry name" value="Ppantetheine_attach_site"/>
</dbReference>
<evidence type="ECO:0000313" key="11">
    <source>
        <dbReference type="Proteomes" id="UP001374803"/>
    </source>
</evidence>
<comment type="similarity">
    <text evidence="1">Belongs to the ATP-dependent AMP-binding enzyme family.</text>
</comment>
<dbReference type="Proteomes" id="UP001374803">
    <property type="component" value="Chromosome"/>
</dbReference>
<dbReference type="Gene3D" id="3.30.300.30">
    <property type="match status" value="1"/>
</dbReference>
<dbReference type="PROSITE" id="PS00455">
    <property type="entry name" value="AMP_BINDING"/>
    <property type="match status" value="1"/>
</dbReference>
<dbReference type="SUPFAM" id="SSF56801">
    <property type="entry name" value="Acetyl-CoA synthetase-like"/>
    <property type="match status" value="1"/>
</dbReference>
<reference evidence="10" key="1">
    <citation type="submission" date="2021-12" db="EMBL/GenBank/DDBJ databases">
        <title>Discovery of the Pendulisporaceae a myxobacterial family with distinct sporulation behavior and unique specialized metabolism.</title>
        <authorList>
            <person name="Garcia R."/>
            <person name="Popoff A."/>
            <person name="Bader C.D."/>
            <person name="Loehr J."/>
            <person name="Walesch S."/>
            <person name="Walt C."/>
            <person name="Boldt J."/>
            <person name="Bunk B."/>
            <person name="Haeckl F.J.F.P.J."/>
            <person name="Gunesch A.P."/>
            <person name="Birkelbach J."/>
            <person name="Nuebel U."/>
            <person name="Pietschmann T."/>
            <person name="Bach T."/>
            <person name="Mueller R."/>
        </authorList>
    </citation>
    <scope>NUCLEOTIDE SEQUENCE</scope>
    <source>
        <strain evidence="10">MSr11367</strain>
    </source>
</reference>
<evidence type="ECO:0000313" key="10">
    <source>
        <dbReference type="EMBL" id="WXB01716.1"/>
    </source>
</evidence>
<feature type="domain" description="Carrier" evidence="8">
    <location>
        <begin position="627"/>
        <end position="673"/>
    </location>
</feature>
<dbReference type="InterPro" id="IPR036736">
    <property type="entry name" value="ACP-like_sf"/>
</dbReference>
<feature type="domain" description="AMP-binding enzyme C-terminal" evidence="9">
    <location>
        <begin position="461"/>
        <end position="575"/>
    </location>
</feature>
<gene>
    <name evidence="10" type="ORF">LVJ94_32975</name>
</gene>
<dbReference type="EMBL" id="CP089983">
    <property type="protein sequence ID" value="WXB01716.1"/>
    <property type="molecule type" value="Genomic_DNA"/>
</dbReference>
<dbReference type="Pfam" id="PF00550">
    <property type="entry name" value="PP-binding"/>
    <property type="match status" value="1"/>
</dbReference>
<dbReference type="InterPro" id="IPR040097">
    <property type="entry name" value="FAAL/FAAC"/>
</dbReference>
<keyword evidence="3" id="KW-0597">Phosphoprotein</keyword>
<dbReference type="SUPFAM" id="SSF47336">
    <property type="entry name" value="ACP-like"/>
    <property type="match status" value="1"/>
</dbReference>